<dbReference type="AlphaFoldDB" id="A0AAU9FY64"/>
<feature type="compositionally biased region" description="Low complexity" evidence="1">
    <location>
        <begin position="406"/>
        <end position="416"/>
    </location>
</feature>
<feature type="region of interest" description="Disordered" evidence="1">
    <location>
        <begin position="1"/>
        <end position="43"/>
    </location>
</feature>
<proteinExistence type="predicted"/>
<feature type="compositionally biased region" description="Basic residues" evidence="1">
    <location>
        <begin position="484"/>
        <end position="495"/>
    </location>
</feature>
<sequence>MDEDSSCSSSSGSDKPKSHSKSTSTEDSLGVSTTSSTWTILPSDRIEEVMDKLNSNEEAKVPGEFQCGNTEDKHENDRCNLAVVDDSQADDISDGISIISDCESTDRISPHPFLRDTLADLNFNELPNTPIRLSHRDMGGVLPPLPPPPPPPHRQRRHKHTETEPYVEPEMNLLQQETKLEALYRMYPLMQNSLTAVFYVGATLAILGFIGKLQHPEWPGLGNDKPIAELERRLGELEMSNNLMRAEIDIMSKQLQYLSSGQGSAYAPDGGMYYSNAYGQDKDQGGTRPGKKYKKFKAWPGLGDSMDPLDITKEDLKKPHKCRDGQYVQVASMCLESPLPAPGSLVDEIGDAVHDVLQQSQAFRNFEKVTEKLGALGTGGVEDEGDVTSTNEANAFHPDGREQATGNFNSNGNGNSHKQPKPKVDRYNDKYSPNASKDRYNDKYNPNHSHEGKRDSSRGRSKEEDYSKEHNKRRHNDDASVKRERFHKNSKKQRHANSGERDESDGSGEWHGKMMQQREQSRHKHDQKRKDNSNWYIERGDGREQARSSEAGR</sequence>
<feature type="compositionally biased region" description="Polar residues" evidence="1">
    <location>
        <begin position="23"/>
        <end position="40"/>
    </location>
</feature>
<dbReference type="Proteomes" id="UP001500889">
    <property type="component" value="Chromosome A"/>
</dbReference>
<gene>
    <name evidence="2" type="ORF">DMAD_00728</name>
</gene>
<organism evidence="2 3">
    <name type="scientific">Drosophila madeirensis</name>
    <name type="common">Fruit fly</name>
    <dbReference type="NCBI Taxonomy" id="30013"/>
    <lineage>
        <taxon>Eukaryota</taxon>
        <taxon>Metazoa</taxon>
        <taxon>Ecdysozoa</taxon>
        <taxon>Arthropoda</taxon>
        <taxon>Hexapoda</taxon>
        <taxon>Insecta</taxon>
        <taxon>Pterygota</taxon>
        <taxon>Neoptera</taxon>
        <taxon>Endopterygota</taxon>
        <taxon>Diptera</taxon>
        <taxon>Brachycera</taxon>
        <taxon>Muscomorpha</taxon>
        <taxon>Ephydroidea</taxon>
        <taxon>Drosophilidae</taxon>
        <taxon>Drosophila</taxon>
        <taxon>Sophophora</taxon>
    </lineage>
</organism>
<evidence type="ECO:0000313" key="3">
    <source>
        <dbReference type="Proteomes" id="UP001500889"/>
    </source>
</evidence>
<feature type="region of interest" description="Disordered" evidence="1">
    <location>
        <begin position="140"/>
        <end position="162"/>
    </location>
</feature>
<feature type="compositionally biased region" description="Pro residues" evidence="1">
    <location>
        <begin position="143"/>
        <end position="152"/>
    </location>
</feature>
<feature type="compositionally biased region" description="Basic and acidic residues" evidence="1">
    <location>
        <begin position="448"/>
        <end position="483"/>
    </location>
</feature>
<accession>A0AAU9FY64</accession>
<evidence type="ECO:0000256" key="1">
    <source>
        <dbReference type="SAM" id="MobiDB-lite"/>
    </source>
</evidence>
<feature type="compositionally biased region" description="Basic and acidic residues" evidence="1">
    <location>
        <begin position="528"/>
        <end position="553"/>
    </location>
</feature>
<dbReference type="EMBL" id="AP029266">
    <property type="protein sequence ID" value="BFG00809.1"/>
    <property type="molecule type" value="Genomic_DNA"/>
</dbReference>
<name>A0AAU9FY64_DROMD</name>
<protein>
    <submittedName>
        <fullName evidence="2">Uncharacterized protein</fullName>
    </submittedName>
</protein>
<reference evidence="2 3" key="1">
    <citation type="submission" date="2024-02" db="EMBL/GenBank/DDBJ databases">
        <title>A chromosome-level genome assembly of Drosophila madeirensis, a fruit fly species endemic to Madeira island.</title>
        <authorList>
            <person name="Tomihara K."/>
            <person name="Llopart A."/>
            <person name="Yamamoto D."/>
        </authorList>
    </citation>
    <scope>NUCLEOTIDE SEQUENCE [LARGE SCALE GENOMIC DNA]</scope>
    <source>
        <strain evidence="2 3">RF1</strain>
    </source>
</reference>
<feature type="compositionally biased region" description="Low complexity" evidence="1">
    <location>
        <begin position="1"/>
        <end position="13"/>
    </location>
</feature>
<feature type="region of interest" description="Disordered" evidence="1">
    <location>
        <begin position="55"/>
        <end position="74"/>
    </location>
</feature>
<feature type="region of interest" description="Disordered" evidence="1">
    <location>
        <begin position="376"/>
        <end position="553"/>
    </location>
</feature>
<keyword evidence="3" id="KW-1185">Reference proteome</keyword>
<evidence type="ECO:0000313" key="2">
    <source>
        <dbReference type="EMBL" id="BFG00809.1"/>
    </source>
</evidence>